<organism evidence="1 2">
    <name type="scientific">Halioxenophilus aromaticivorans</name>
    <dbReference type="NCBI Taxonomy" id="1306992"/>
    <lineage>
        <taxon>Bacteria</taxon>
        <taxon>Pseudomonadati</taxon>
        <taxon>Pseudomonadota</taxon>
        <taxon>Gammaproteobacteria</taxon>
        <taxon>Alteromonadales</taxon>
        <taxon>Alteromonadaceae</taxon>
        <taxon>Halioxenophilus</taxon>
    </lineage>
</organism>
<dbReference type="EMBL" id="BAABLX010000016">
    <property type="protein sequence ID" value="GAA4943170.1"/>
    <property type="molecule type" value="Genomic_DNA"/>
</dbReference>
<dbReference type="RefSeq" id="WP_345421701.1">
    <property type="nucleotide sequence ID" value="NZ_AP031496.1"/>
</dbReference>
<dbReference type="AlphaFoldDB" id="A0AAV3U2G3"/>
<accession>A0AAV3U2G3</accession>
<protein>
    <recommendedName>
        <fullName evidence="3">DUF3987 domain-containing protein</fullName>
    </recommendedName>
</protein>
<sequence>MTTTKHQLHIGNAYIVWQKPLPLTTELFPVEKFDINLLPEAIRDWVLDIAERMDGQQPDYVAIGTVCCLASLIGRKIGVHPKRFDDWLVIPNLWGAVIGRPSAKKTPSLSEAIKPIKQLAKEANLDFESECRYYEADVEIAKIQKDLANKEARSKVKKGDIDDARLSFLSVIDTTPPTIKRFLINDVTVEKLGEILSENPMGILFFRDELTGLLKMLDREDKAQERAFYLEAFNGSGDFTFDRIGRGTVHIPSITLSLLGGIQPGKLRGYIEALHDGTGDDGLIQRLQLMVWPDPPPFKHVDRAPDAEAKIRAEGVFNRLAMLPDSDDEIPALRFSEEAQWVFDGWYIKLMERCRIDCHNEHIEAHLNKYPSLMPSLALIIQLVENQEATEISEQSAAMAVAWCKYLESHARRVYGLLDDPLYEARSLSSKLAKLPNPFTASDIRNKDWSGLRTSEARANALSQLCQHHHLHLIGKYYYKNPAILED</sequence>
<dbReference type="Pfam" id="PF13148">
    <property type="entry name" value="DUF3987"/>
    <property type="match status" value="1"/>
</dbReference>
<evidence type="ECO:0000313" key="2">
    <source>
        <dbReference type="Proteomes" id="UP001409585"/>
    </source>
</evidence>
<name>A0AAV3U2G3_9ALTE</name>
<comment type="caution">
    <text evidence="1">The sequence shown here is derived from an EMBL/GenBank/DDBJ whole genome shotgun (WGS) entry which is preliminary data.</text>
</comment>
<evidence type="ECO:0000313" key="1">
    <source>
        <dbReference type="EMBL" id="GAA4943170.1"/>
    </source>
</evidence>
<dbReference type="InterPro" id="IPR025048">
    <property type="entry name" value="DUF3987"/>
</dbReference>
<gene>
    <name evidence="1" type="ORF">GCM10025791_22360</name>
</gene>
<keyword evidence="2" id="KW-1185">Reference proteome</keyword>
<evidence type="ECO:0008006" key="3">
    <source>
        <dbReference type="Google" id="ProtNLM"/>
    </source>
</evidence>
<dbReference type="Proteomes" id="UP001409585">
    <property type="component" value="Unassembled WGS sequence"/>
</dbReference>
<proteinExistence type="predicted"/>
<reference evidence="2" key="1">
    <citation type="journal article" date="2019" name="Int. J. Syst. Evol. Microbiol.">
        <title>The Global Catalogue of Microorganisms (GCM) 10K type strain sequencing project: providing services to taxonomists for standard genome sequencing and annotation.</title>
        <authorList>
            <consortium name="The Broad Institute Genomics Platform"/>
            <consortium name="The Broad Institute Genome Sequencing Center for Infectious Disease"/>
            <person name="Wu L."/>
            <person name="Ma J."/>
        </authorList>
    </citation>
    <scope>NUCLEOTIDE SEQUENCE [LARGE SCALE GENOMIC DNA]</scope>
    <source>
        <strain evidence="2">JCM 19134</strain>
    </source>
</reference>